<comment type="similarity">
    <text evidence="2 9 10">Belongs to the ATPase epsilon chain family.</text>
</comment>
<keyword evidence="3 9" id="KW-0813">Transport</keyword>
<evidence type="ECO:0000256" key="9">
    <source>
        <dbReference type="HAMAP-Rule" id="MF_00530"/>
    </source>
</evidence>
<dbReference type="Gene3D" id="1.20.5.440">
    <property type="entry name" value="ATP synthase delta/epsilon subunit, C-terminal domain"/>
    <property type="match status" value="1"/>
</dbReference>
<organism evidence="14 15">
    <name type="scientific">Fervidicella metallireducens AeB</name>
    <dbReference type="NCBI Taxonomy" id="1403537"/>
    <lineage>
        <taxon>Bacteria</taxon>
        <taxon>Bacillati</taxon>
        <taxon>Bacillota</taxon>
        <taxon>Clostridia</taxon>
        <taxon>Eubacteriales</taxon>
        <taxon>Clostridiaceae</taxon>
        <taxon>Fervidicella</taxon>
    </lineage>
</organism>
<dbReference type="RefSeq" id="WP_035377221.1">
    <property type="nucleotide sequence ID" value="NZ_AZQP01000001.1"/>
</dbReference>
<comment type="function">
    <text evidence="9">Produces ATP from ADP in the presence of a proton gradient across the membrane.</text>
</comment>
<evidence type="ECO:0000256" key="8">
    <source>
        <dbReference type="ARBA" id="ARBA00023310"/>
    </source>
</evidence>
<evidence type="ECO:0000313" key="14">
    <source>
        <dbReference type="EMBL" id="EYE89830.1"/>
    </source>
</evidence>
<dbReference type="Proteomes" id="UP000019681">
    <property type="component" value="Unassembled WGS sequence"/>
</dbReference>
<feature type="domain" description="ATP synthase F1 complex delta/epsilon subunit N-terminal" evidence="13">
    <location>
        <begin position="4"/>
        <end position="82"/>
    </location>
</feature>
<evidence type="ECO:0000256" key="2">
    <source>
        <dbReference type="ARBA" id="ARBA00005712"/>
    </source>
</evidence>
<dbReference type="GO" id="GO:0045259">
    <property type="term" value="C:proton-transporting ATP synthase complex"/>
    <property type="evidence" value="ECO:0007669"/>
    <property type="project" value="UniProtKB-KW"/>
</dbReference>
<feature type="domain" description="ATP synthase epsilon subunit C-terminal" evidence="12">
    <location>
        <begin position="86"/>
        <end position="130"/>
    </location>
</feature>
<evidence type="ECO:0000256" key="11">
    <source>
        <dbReference type="SAM" id="Coils"/>
    </source>
</evidence>
<dbReference type="HAMAP" id="MF_00530">
    <property type="entry name" value="ATP_synth_epsil_bac"/>
    <property type="match status" value="1"/>
</dbReference>
<dbReference type="InterPro" id="IPR036794">
    <property type="entry name" value="ATP_F1_dsu/esu_C_sf"/>
</dbReference>
<dbReference type="InterPro" id="IPR020547">
    <property type="entry name" value="ATP_synth_F1_esu_C"/>
</dbReference>
<comment type="subcellular location">
    <subcellularLocation>
        <location evidence="1 9">Cell membrane</location>
        <topology evidence="1 9">Peripheral membrane protein</topology>
    </subcellularLocation>
</comment>
<evidence type="ECO:0000313" key="15">
    <source>
        <dbReference type="Proteomes" id="UP000019681"/>
    </source>
</evidence>
<dbReference type="AlphaFoldDB" id="A0A017S0X1"/>
<name>A0A017S0X1_9CLOT</name>
<comment type="subunit">
    <text evidence="9 10">F-type ATPases have 2 components, CF(1) - the catalytic core - and CF(0) - the membrane proton channel. CF(1) has five subunits: alpha(3), beta(3), gamma(1), delta(1), epsilon(1). CF(0) has three main subunits: a, b and c.</text>
</comment>
<keyword evidence="4 9" id="KW-1003">Cell membrane</keyword>
<evidence type="ECO:0000259" key="13">
    <source>
        <dbReference type="Pfam" id="PF02823"/>
    </source>
</evidence>
<dbReference type="InterPro" id="IPR036771">
    <property type="entry name" value="ATPsynth_dsu/esu_N"/>
</dbReference>
<dbReference type="InterPro" id="IPR020546">
    <property type="entry name" value="ATP_synth_F1_dsu/esu_N"/>
</dbReference>
<dbReference type="Pfam" id="PF02823">
    <property type="entry name" value="ATP-synt_DE_N"/>
    <property type="match status" value="1"/>
</dbReference>
<gene>
    <name evidence="9" type="primary">atpC</name>
    <name evidence="14" type="ORF">Q428_00645</name>
</gene>
<keyword evidence="7 9" id="KW-0139">CF(1)</keyword>
<dbReference type="GO" id="GO:0046933">
    <property type="term" value="F:proton-transporting ATP synthase activity, rotational mechanism"/>
    <property type="evidence" value="ECO:0007669"/>
    <property type="project" value="UniProtKB-UniRule"/>
</dbReference>
<evidence type="ECO:0000256" key="4">
    <source>
        <dbReference type="ARBA" id="ARBA00022475"/>
    </source>
</evidence>
<dbReference type="InterPro" id="IPR001469">
    <property type="entry name" value="ATP_synth_F1_dsu/esu"/>
</dbReference>
<keyword evidence="15" id="KW-1185">Reference proteome</keyword>
<reference evidence="14 15" key="1">
    <citation type="journal article" date="2014" name="Genome Announc.">
        <title>Draft Genome Sequence of Fervidicella metallireducens Strain AeBT, an Iron-Reducing Thermoanaerobe from the Great Artesian Basin.</title>
        <authorList>
            <person name="Patel B.K."/>
        </authorList>
    </citation>
    <scope>NUCLEOTIDE SEQUENCE [LARGE SCALE GENOMIC DNA]</scope>
    <source>
        <strain evidence="14 15">AeB</strain>
    </source>
</reference>
<dbReference type="SUPFAM" id="SSF46604">
    <property type="entry name" value="Epsilon subunit of F1F0-ATP synthase C-terminal domain"/>
    <property type="match status" value="1"/>
</dbReference>
<protein>
    <recommendedName>
        <fullName evidence="9">ATP synthase epsilon chain</fullName>
    </recommendedName>
    <alternativeName>
        <fullName evidence="9">ATP synthase F1 sector epsilon subunit</fullName>
    </alternativeName>
    <alternativeName>
        <fullName evidence="9">F-ATPase epsilon subunit</fullName>
    </alternativeName>
</protein>
<dbReference type="Gene3D" id="2.60.15.10">
    <property type="entry name" value="F0F1 ATP synthase delta/epsilon subunit, N-terminal"/>
    <property type="match status" value="1"/>
</dbReference>
<dbReference type="STRING" id="1403537.Q428_00645"/>
<dbReference type="Pfam" id="PF00401">
    <property type="entry name" value="ATP-synt_DE"/>
    <property type="match status" value="1"/>
</dbReference>
<dbReference type="PANTHER" id="PTHR13822">
    <property type="entry name" value="ATP SYNTHASE DELTA/EPSILON CHAIN"/>
    <property type="match status" value="1"/>
</dbReference>
<keyword evidence="6 9" id="KW-0472">Membrane</keyword>
<dbReference type="PANTHER" id="PTHR13822:SF10">
    <property type="entry name" value="ATP SYNTHASE EPSILON CHAIN, CHLOROPLASTIC"/>
    <property type="match status" value="1"/>
</dbReference>
<keyword evidence="11" id="KW-0175">Coiled coil</keyword>
<keyword evidence="5 9" id="KW-0406">Ion transport</keyword>
<evidence type="ECO:0000256" key="10">
    <source>
        <dbReference type="RuleBase" id="RU003656"/>
    </source>
</evidence>
<evidence type="ECO:0000256" key="7">
    <source>
        <dbReference type="ARBA" id="ARBA00023196"/>
    </source>
</evidence>
<accession>A0A017S0X1</accession>
<evidence type="ECO:0000259" key="12">
    <source>
        <dbReference type="Pfam" id="PF00401"/>
    </source>
</evidence>
<dbReference type="SUPFAM" id="SSF51344">
    <property type="entry name" value="Epsilon subunit of F1F0-ATP synthase N-terminal domain"/>
    <property type="match status" value="1"/>
</dbReference>
<dbReference type="GO" id="GO:0005524">
    <property type="term" value="F:ATP binding"/>
    <property type="evidence" value="ECO:0007669"/>
    <property type="project" value="UniProtKB-UniRule"/>
</dbReference>
<keyword evidence="9" id="KW-0375">Hydrogen ion transport</keyword>
<dbReference type="GO" id="GO:0005886">
    <property type="term" value="C:plasma membrane"/>
    <property type="evidence" value="ECO:0007669"/>
    <property type="project" value="UniProtKB-SubCell"/>
</dbReference>
<evidence type="ECO:0000256" key="6">
    <source>
        <dbReference type="ARBA" id="ARBA00023136"/>
    </source>
</evidence>
<dbReference type="EMBL" id="AZQP01000001">
    <property type="protein sequence ID" value="EYE89830.1"/>
    <property type="molecule type" value="Genomic_DNA"/>
</dbReference>
<evidence type="ECO:0000256" key="1">
    <source>
        <dbReference type="ARBA" id="ARBA00004202"/>
    </source>
</evidence>
<feature type="coiled-coil region" evidence="11">
    <location>
        <begin position="87"/>
        <end position="117"/>
    </location>
</feature>
<evidence type="ECO:0000256" key="5">
    <source>
        <dbReference type="ARBA" id="ARBA00023065"/>
    </source>
</evidence>
<keyword evidence="8 9" id="KW-0066">ATP synthesis</keyword>
<proteinExistence type="inferred from homology"/>
<dbReference type="OrthoDB" id="9804110at2"/>
<comment type="caution">
    <text evidence="14">The sequence shown here is derived from an EMBL/GenBank/DDBJ whole genome shotgun (WGS) entry which is preliminary data.</text>
</comment>
<evidence type="ECO:0000256" key="3">
    <source>
        <dbReference type="ARBA" id="ARBA00022448"/>
    </source>
</evidence>
<dbReference type="CDD" id="cd12152">
    <property type="entry name" value="F1-ATPase_delta"/>
    <property type="match status" value="1"/>
</dbReference>
<sequence length="133" mass="14869">MAAFNFKLITPEKVFFEGEVNSVSMNSITGRVQILANHVGYATGVLPCIIKIVVNNETKKAVVSGGFFQISDNKGVLFADSAEWPEEVDIERAKRAMERAKNRLESKDKNLDVERAKLALLRAMTRLKITEIK</sequence>
<dbReference type="NCBIfam" id="TIGR01216">
    <property type="entry name" value="ATP_synt_epsi"/>
    <property type="match status" value="1"/>
</dbReference>